<dbReference type="EC" id="2.7.13.3" evidence="2"/>
<dbReference type="CDD" id="cd00130">
    <property type="entry name" value="PAS"/>
    <property type="match status" value="2"/>
</dbReference>
<evidence type="ECO:0000313" key="10">
    <source>
        <dbReference type="Proteomes" id="UP000037511"/>
    </source>
</evidence>
<dbReference type="InterPro" id="IPR000700">
    <property type="entry name" value="PAS-assoc_C"/>
</dbReference>
<dbReference type="PROSITE" id="PS50112">
    <property type="entry name" value="PAS"/>
    <property type="match status" value="1"/>
</dbReference>
<dbReference type="InterPro" id="IPR000014">
    <property type="entry name" value="PAS"/>
</dbReference>
<dbReference type="SUPFAM" id="SSF55785">
    <property type="entry name" value="PYP-like sensor domain (PAS domain)"/>
    <property type="match status" value="2"/>
</dbReference>
<dbReference type="GO" id="GO:0004673">
    <property type="term" value="F:protein histidine kinase activity"/>
    <property type="evidence" value="ECO:0007669"/>
    <property type="project" value="UniProtKB-EC"/>
</dbReference>
<dbReference type="InterPro" id="IPR001610">
    <property type="entry name" value="PAC"/>
</dbReference>
<keyword evidence="5" id="KW-0418">Kinase</keyword>
<evidence type="ECO:0000259" key="6">
    <source>
        <dbReference type="PROSITE" id="PS50112"/>
    </source>
</evidence>
<sequence length="337" mass="37577">MTEDSFAFRLKELLEHKQLSLQTVATALSVSRPAVHKWTKGGEIDYEKLRKLAAFLDVNWIWLRYGEQGLEAAGSSSAVAMPMTDTRRRYMAEIMESEARMKLAQEGARIVTWEWNLVTDDVSYSSNVQAVYGWRIVSNESFWKHVHADDVPMMNAVYEESLRTGNAHEFDFRLFQPDGGLRWISSRATPVRDLDGRVVKVVGISMDNTARKLAEQSLRDQQARFKAVFELTSQGMALLDADLRCESANAALARMLGYRQEELLGDGLASVLADGGARLKKMLHGRPTAAFSAKLRGKDGSWLNVTLRAVLTRAKDDGAAAYFALALTPRDAAPPDC</sequence>
<name>A0AAW3I550_9BURK</name>
<keyword evidence="3" id="KW-0597">Phosphoprotein</keyword>
<evidence type="ECO:0000256" key="2">
    <source>
        <dbReference type="ARBA" id="ARBA00012438"/>
    </source>
</evidence>
<keyword evidence="4" id="KW-0808">Transferase</keyword>
<protein>
    <recommendedName>
        <fullName evidence="2">histidine kinase</fullName>
        <ecNumber evidence="2">2.7.13.3</ecNumber>
    </recommendedName>
</protein>
<dbReference type="PROSITE" id="PS50113">
    <property type="entry name" value="PAC"/>
    <property type="match status" value="1"/>
</dbReference>
<dbReference type="InterPro" id="IPR010982">
    <property type="entry name" value="Lambda_DNA-bd_dom_sf"/>
</dbReference>
<dbReference type="InterPro" id="IPR001387">
    <property type="entry name" value="Cro/C1-type_HTH"/>
</dbReference>
<evidence type="ECO:0000256" key="4">
    <source>
        <dbReference type="ARBA" id="ARBA00022679"/>
    </source>
</evidence>
<dbReference type="SUPFAM" id="SSF47413">
    <property type="entry name" value="lambda repressor-like DNA-binding domains"/>
    <property type="match status" value="1"/>
</dbReference>
<evidence type="ECO:0000259" key="8">
    <source>
        <dbReference type="PROSITE" id="PS50943"/>
    </source>
</evidence>
<comment type="catalytic activity">
    <reaction evidence="1">
        <text>ATP + protein L-histidine = ADP + protein N-phospho-L-histidine.</text>
        <dbReference type="EC" id="2.7.13.3"/>
    </reaction>
</comment>
<proteinExistence type="predicted"/>
<reference evidence="9 10" key="1">
    <citation type="submission" date="2015-07" db="EMBL/GenBank/DDBJ databases">
        <title>Draft genome of Achromobacter spanius.</title>
        <authorList>
            <person name="Wang X."/>
        </authorList>
    </citation>
    <scope>NUCLEOTIDE SEQUENCE [LARGE SCALE GENOMIC DNA]</scope>
    <source>
        <strain evidence="9 10">CGMCC9173</strain>
    </source>
</reference>
<dbReference type="Proteomes" id="UP000037511">
    <property type="component" value="Unassembled WGS sequence"/>
</dbReference>
<dbReference type="InterPro" id="IPR035965">
    <property type="entry name" value="PAS-like_dom_sf"/>
</dbReference>
<dbReference type="Pfam" id="PF08447">
    <property type="entry name" value="PAS_3"/>
    <property type="match status" value="1"/>
</dbReference>
<evidence type="ECO:0000259" key="7">
    <source>
        <dbReference type="PROSITE" id="PS50113"/>
    </source>
</evidence>
<dbReference type="PANTHER" id="PTHR43304">
    <property type="entry name" value="PHYTOCHROME-LIKE PROTEIN CPH1"/>
    <property type="match status" value="1"/>
</dbReference>
<dbReference type="SMART" id="SM00086">
    <property type="entry name" value="PAC"/>
    <property type="match status" value="2"/>
</dbReference>
<evidence type="ECO:0000256" key="3">
    <source>
        <dbReference type="ARBA" id="ARBA00022553"/>
    </source>
</evidence>
<dbReference type="SMART" id="SM00091">
    <property type="entry name" value="PAS"/>
    <property type="match status" value="1"/>
</dbReference>
<dbReference type="Gene3D" id="2.10.70.100">
    <property type="match status" value="1"/>
</dbReference>
<evidence type="ECO:0000313" key="9">
    <source>
        <dbReference type="EMBL" id="KNE27896.1"/>
    </source>
</evidence>
<evidence type="ECO:0000256" key="1">
    <source>
        <dbReference type="ARBA" id="ARBA00000085"/>
    </source>
</evidence>
<comment type="caution">
    <text evidence="9">The sequence shown here is derived from an EMBL/GenBank/DDBJ whole genome shotgun (WGS) entry which is preliminary data.</text>
</comment>
<dbReference type="EMBL" id="LGVG01000010">
    <property type="protein sequence ID" value="KNE27896.1"/>
    <property type="molecule type" value="Genomic_DNA"/>
</dbReference>
<dbReference type="NCBIfam" id="TIGR00229">
    <property type="entry name" value="sensory_box"/>
    <property type="match status" value="2"/>
</dbReference>
<dbReference type="Gene3D" id="3.30.450.20">
    <property type="entry name" value="PAS domain"/>
    <property type="match status" value="2"/>
</dbReference>
<dbReference type="CDD" id="cd00093">
    <property type="entry name" value="HTH_XRE"/>
    <property type="match status" value="1"/>
</dbReference>
<dbReference type="RefSeq" id="WP_050446706.1">
    <property type="nucleotide sequence ID" value="NZ_LGVG01000010.1"/>
</dbReference>
<dbReference type="InterPro" id="IPR052162">
    <property type="entry name" value="Sensor_kinase/Photoreceptor"/>
</dbReference>
<feature type="domain" description="HTH cro/C1-type" evidence="8">
    <location>
        <begin position="10"/>
        <end position="63"/>
    </location>
</feature>
<dbReference type="Gene3D" id="1.10.260.40">
    <property type="entry name" value="lambda repressor-like DNA-binding domains"/>
    <property type="match status" value="1"/>
</dbReference>
<dbReference type="InterPro" id="IPR013655">
    <property type="entry name" value="PAS_fold_3"/>
</dbReference>
<feature type="domain" description="PAS" evidence="6">
    <location>
        <begin position="221"/>
        <end position="265"/>
    </location>
</feature>
<dbReference type="PANTHER" id="PTHR43304:SF1">
    <property type="entry name" value="PAC DOMAIN-CONTAINING PROTEIN"/>
    <property type="match status" value="1"/>
</dbReference>
<accession>A0AAW3I550</accession>
<gene>
    <name evidence="9" type="ORF">AFM18_10300</name>
</gene>
<dbReference type="AlphaFoldDB" id="A0AAW3I550"/>
<dbReference type="PROSITE" id="PS50943">
    <property type="entry name" value="HTH_CROC1"/>
    <property type="match status" value="1"/>
</dbReference>
<dbReference type="Pfam" id="PF13188">
    <property type="entry name" value="PAS_8"/>
    <property type="match status" value="1"/>
</dbReference>
<evidence type="ECO:0000256" key="5">
    <source>
        <dbReference type="ARBA" id="ARBA00022777"/>
    </source>
</evidence>
<dbReference type="GO" id="GO:0003677">
    <property type="term" value="F:DNA binding"/>
    <property type="evidence" value="ECO:0007669"/>
    <property type="project" value="InterPro"/>
</dbReference>
<feature type="domain" description="PAC" evidence="7">
    <location>
        <begin position="168"/>
        <end position="220"/>
    </location>
</feature>
<dbReference type="Pfam" id="PF01381">
    <property type="entry name" value="HTH_3"/>
    <property type="match status" value="1"/>
</dbReference>
<dbReference type="SMART" id="SM00530">
    <property type="entry name" value="HTH_XRE"/>
    <property type="match status" value="1"/>
</dbReference>
<organism evidence="9 10">
    <name type="scientific">Achromobacter spanius</name>
    <dbReference type="NCBI Taxonomy" id="217203"/>
    <lineage>
        <taxon>Bacteria</taxon>
        <taxon>Pseudomonadati</taxon>
        <taxon>Pseudomonadota</taxon>
        <taxon>Betaproteobacteria</taxon>
        <taxon>Burkholderiales</taxon>
        <taxon>Alcaligenaceae</taxon>
        <taxon>Achromobacter</taxon>
    </lineage>
</organism>